<dbReference type="SUPFAM" id="SSF53807">
    <property type="entry name" value="Helical backbone' metal receptor"/>
    <property type="match status" value="1"/>
</dbReference>
<dbReference type="AlphaFoldDB" id="A0A1H5TZC5"/>
<feature type="domain" description="Fe/B12 periplasmic-binding" evidence="1">
    <location>
        <begin position="64"/>
        <end position="335"/>
    </location>
</feature>
<name>A0A1H5TZC5_9FLAO</name>
<sequence>MKNYFFALFSLFFIFSCKKNTPSTSGNWVVISQNLKYQKDKDYFNIKSGKFSFKIKNADLPLKKIILLNSSLLGYFEALNAENLIVGVSSPEYIFNEKIRNLVKSGAIKNVGDEQKYDIEKIISLKPDAIVTNYVPNFENTYELLRKNHIKILFFDEYLEQNPLKKSAYIKVFGQLLGKQKESENVFETVKNNYETLIKMAAKINNKPNVLANEMYGNQWFLPGGKSNFAQLITDANAHYIFGNNGESKAIPLSFEEVFVKSKNADYWVNVGNHLSKNELLQINASYAKMKVFKNGEMYSITGKIRGQSNDYFESGVVRADLVLKDYIKIFHPKLFPKYQLTYMKKLR</sequence>
<dbReference type="Proteomes" id="UP000236738">
    <property type="component" value="Unassembled WGS sequence"/>
</dbReference>
<dbReference type="InterPro" id="IPR002491">
    <property type="entry name" value="ABC_transptr_periplasmic_BD"/>
</dbReference>
<dbReference type="Pfam" id="PF01497">
    <property type="entry name" value="Peripla_BP_2"/>
    <property type="match status" value="1"/>
</dbReference>
<dbReference type="OrthoDB" id="9812528at2"/>
<organism evidence="2 3">
    <name type="scientific">Halpernia humi</name>
    <dbReference type="NCBI Taxonomy" id="493375"/>
    <lineage>
        <taxon>Bacteria</taxon>
        <taxon>Pseudomonadati</taxon>
        <taxon>Bacteroidota</taxon>
        <taxon>Flavobacteriia</taxon>
        <taxon>Flavobacteriales</taxon>
        <taxon>Weeksellaceae</taxon>
        <taxon>Chryseobacterium group</taxon>
        <taxon>Halpernia</taxon>
    </lineage>
</organism>
<dbReference type="EMBL" id="FNUS01000001">
    <property type="protein sequence ID" value="SEF68156.1"/>
    <property type="molecule type" value="Genomic_DNA"/>
</dbReference>
<dbReference type="PANTHER" id="PTHR30535">
    <property type="entry name" value="VITAMIN B12-BINDING PROTEIN"/>
    <property type="match status" value="1"/>
</dbReference>
<protein>
    <submittedName>
        <fullName evidence="2">Iron complex transport system substrate-binding protein</fullName>
    </submittedName>
</protein>
<dbReference type="PROSITE" id="PS51257">
    <property type="entry name" value="PROKAR_LIPOPROTEIN"/>
    <property type="match status" value="1"/>
</dbReference>
<dbReference type="GO" id="GO:0071281">
    <property type="term" value="P:cellular response to iron ion"/>
    <property type="evidence" value="ECO:0007669"/>
    <property type="project" value="TreeGrafter"/>
</dbReference>
<proteinExistence type="predicted"/>
<dbReference type="PANTHER" id="PTHR30535:SF34">
    <property type="entry name" value="MOLYBDATE-BINDING PROTEIN MOLA"/>
    <property type="match status" value="1"/>
</dbReference>
<evidence type="ECO:0000313" key="3">
    <source>
        <dbReference type="Proteomes" id="UP000236738"/>
    </source>
</evidence>
<dbReference type="Gene3D" id="3.40.50.1980">
    <property type="entry name" value="Nitrogenase molybdenum iron protein domain"/>
    <property type="match status" value="2"/>
</dbReference>
<accession>A0A1H5TZC5</accession>
<gene>
    <name evidence="2" type="ORF">SAMN05421847_0620</name>
</gene>
<keyword evidence="3" id="KW-1185">Reference proteome</keyword>
<reference evidence="3" key="1">
    <citation type="submission" date="2016-10" db="EMBL/GenBank/DDBJ databases">
        <authorList>
            <person name="Varghese N."/>
            <person name="Submissions S."/>
        </authorList>
    </citation>
    <scope>NUCLEOTIDE SEQUENCE [LARGE SCALE GENOMIC DNA]</scope>
    <source>
        <strain evidence="3">DSM 21580</strain>
    </source>
</reference>
<evidence type="ECO:0000259" key="1">
    <source>
        <dbReference type="PROSITE" id="PS50983"/>
    </source>
</evidence>
<dbReference type="RefSeq" id="WP_103912629.1">
    <property type="nucleotide sequence ID" value="NZ_FNUS01000001.1"/>
</dbReference>
<dbReference type="PROSITE" id="PS50983">
    <property type="entry name" value="FE_B12_PBP"/>
    <property type="match status" value="1"/>
</dbReference>
<dbReference type="InterPro" id="IPR050902">
    <property type="entry name" value="ABC_Transporter_SBP"/>
</dbReference>
<evidence type="ECO:0000313" key="2">
    <source>
        <dbReference type="EMBL" id="SEF68156.1"/>
    </source>
</evidence>